<feature type="compositionally biased region" description="Polar residues" evidence="1">
    <location>
        <begin position="38"/>
        <end position="49"/>
    </location>
</feature>
<protein>
    <submittedName>
        <fullName evidence="2">Uncharacterized protein</fullName>
    </submittedName>
</protein>
<feature type="compositionally biased region" description="Basic and acidic residues" evidence="1">
    <location>
        <begin position="82"/>
        <end position="91"/>
    </location>
</feature>
<name>A0A8S9RQX5_BRACR</name>
<feature type="compositionally biased region" description="Basic and acidic residues" evidence="1">
    <location>
        <begin position="66"/>
        <end position="75"/>
    </location>
</feature>
<gene>
    <name evidence="2" type="ORF">F2Q69_00063587</name>
</gene>
<dbReference type="Proteomes" id="UP000712600">
    <property type="component" value="Unassembled WGS sequence"/>
</dbReference>
<comment type="caution">
    <text evidence="2">The sequence shown here is derived from an EMBL/GenBank/DDBJ whole genome shotgun (WGS) entry which is preliminary data.</text>
</comment>
<evidence type="ECO:0000313" key="2">
    <source>
        <dbReference type="EMBL" id="KAF3574971.1"/>
    </source>
</evidence>
<sequence length="229" mass="25928">MSTPKPHTVPKPKKAHDHEPKEISSSVLTHQAGFKRSAQLNKVQPQPITTPLPELQKLQEMCQRLKETLEPKEENTSNQGTETKDHMYDPHKESTRCLYAKRKQEIVHSHALIPYDPGDQAPPIRVPNQSRGVVMSFLPKGEPPDVPSKNKPIKFQGKVLESQRKMKPDLLYLGADYPVSMLKIFQGRGYDAAIKSVPEPEANQLHQSANQRTNQDMCSVKKAYLTNHE</sequence>
<accession>A0A8S9RQX5</accession>
<evidence type="ECO:0000313" key="3">
    <source>
        <dbReference type="Proteomes" id="UP000712600"/>
    </source>
</evidence>
<feature type="region of interest" description="Disordered" evidence="1">
    <location>
        <begin position="66"/>
        <end position="91"/>
    </location>
</feature>
<reference evidence="2" key="1">
    <citation type="submission" date="2019-12" db="EMBL/GenBank/DDBJ databases">
        <title>Genome sequencing and annotation of Brassica cretica.</title>
        <authorList>
            <person name="Studholme D.J."/>
            <person name="Sarris P."/>
        </authorList>
    </citation>
    <scope>NUCLEOTIDE SEQUENCE</scope>
    <source>
        <strain evidence="2">PFS-109/04</strain>
        <tissue evidence="2">Leaf</tissue>
    </source>
</reference>
<proteinExistence type="predicted"/>
<feature type="region of interest" description="Disordered" evidence="1">
    <location>
        <begin position="1"/>
        <end position="54"/>
    </location>
</feature>
<evidence type="ECO:0000256" key="1">
    <source>
        <dbReference type="SAM" id="MobiDB-lite"/>
    </source>
</evidence>
<dbReference type="EMBL" id="QGKX02000095">
    <property type="protein sequence ID" value="KAF3574971.1"/>
    <property type="molecule type" value="Genomic_DNA"/>
</dbReference>
<dbReference type="AlphaFoldDB" id="A0A8S9RQX5"/>
<organism evidence="2 3">
    <name type="scientific">Brassica cretica</name>
    <name type="common">Mustard</name>
    <dbReference type="NCBI Taxonomy" id="69181"/>
    <lineage>
        <taxon>Eukaryota</taxon>
        <taxon>Viridiplantae</taxon>
        <taxon>Streptophyta</taxon>
        <taxon>Embryophyta</taxon>
        <taxon>Tracheophyta</taxon>
        <taxon>Spermatophyta</taxon>
        <taxon>Magnoliopsida</taxon>
        <taxon>eudicotyledons</taxon>
        <taxon>Gunneridae</taxon>
        <taxon>Pentapetalae</taxon>
        <taxon>rosids</taxon>
        <taxon>malvids</taxon>
        <taxon>Brassicales</taxon>
        <taxon>Brassicaceae</taxon>
        <taxon>Brassiceae</taxon>
        <taxon>Brassica</taxon>
    </lineage>
</organism>